<reference evidence="18" key="1">
    <citation type="journal article" date="2017" name="Nat. Microbiol.">
        <title>Global analysis of biosynthetic gene clusters reveals vast potential of secondary metabolite production in Penicillium species.</title>
        <authorList>
            <person name="Nielsen J.C."/>
            <person name="Grijseels S."/>
            <person name="Prigent S."/>
            <person name="Ji B."/>
            <person name="Dainat J."/>
            <person name="Nielsen K.F."/>
            <person name="Frisvad J.C."/>
            <person name="Workman M."/>
            <person name="Nielsen J."/>
        </authorList>
    </citation>
    <scope>NUCLEOTIDE SEQUENCE [LARGE SCALE GENOMIC DNA]</scope>
    <source>
        <strain evidence="18">IBT 4502</strain>
    </source>
</reference>
<comment type="caution">
    <text evidence="17">The sequence shown here is derived from an EMBL/GenBank/DDBJ whole genome shotgun (WGS) entry which is preliminary data.</text>
</comment>
<dbReference type="Pfam" id="PF00187">
    <property type="entry name" value="Chitin_bind_1"/>
    <property type="match status" value="1"/>
</dbReference>
<dbReference type="GO" id="GO:0000272">
    <property type="term" value="P:polysaccharide catabolic process"/>
    <property type="evidence" value="ECO:0007669"/>
    <property type="project" value="UniProtKB-KW"/>
</dbReference>
<keyword evidence="10" id="KW-0119">Carbohydrate metabolism</keyword>
<dbReference type="PROSITE" id="PS50941">
    <property type="entry name" value="CHIT_BIND_I_2"/>
    <property type="match status" value="1"/>
</dbReference>
<keyword evidence="18" id="KW-1185">Reference proteome</keyword>
<dbReference type="Proteomes" id="UP000191408">
    <property type="component" value="Unassembled WGS sequence"/>
</dbReference>
<dbReference type="Gene3D" id="3.10.50.10">
    <property type="match status" value="1"/>
</dbReference>
<evidence type="ECO:0000256" key="5">
    <source>
        <dbReference type="ARBA" id="ARBA00022729"/>
    </source>
</evidence>
<comment type="caution">
    <text evidence="13">Lacks conserved residue(s) required for the propagation of feature annotation.</text>
</comment>
<evidence type="ECO:0000256" key="11">
    <source>
        <dbReference type="ARBA" id="ARBA00023295"/>
    </source>
</evidence>
<dbReference type="InterPro" id="IPR011583">
    <property type="entry name" value="Chitinase_II/V-like_cat"/>
</dbReference>
<keyword evidence="9" id="KW-0325">Glycoprotein</keyword>
<comment type="similarity">
    <text evidence="2">Belongs to the glycosyl hydrolase 18 family. Chitinase class V subfamily.</text>
</comment>
<dbReference type="CDD" id="cd00035">
    <property type="entry name" value="ChtBD1"/>
    <property type="match status" value="1"/>
</dbReference>
<dbReference type="PROSITE" id="PS00026">
    <property type="entry name" value="CHIT_BIND_I_1"/>
    <property type="match status" value="1"/>
</dbReference>
<feature type="domain" description="Chitin-binding type-1" evidence="15">
    <location>
        <begin position="72"/>
        <end position="117"/>
    </location>
</feature>
<dbReference type="InterPro" id="IPR017853">
    <property type="entry name" value="GH"/>
</dbReference>
<evidence type="ECO:0000259" key="15">
    <source>
        <dbReference type="PROSITE" id="PS50941"/>
    </source>
</evidence>
<dbReference type="InterPro" id="IPR001002">
    <property type="entry name" value="Chitin-bd_1"/>
</dbReference>
<evidence type="ECO:0000256" key="1">
    <source>
        <dbReference type="ARBA" id="ARBA00000822"/>
    </source>
</evidence>
<evidence type="ECO:0000256" key="3">
    <source>
        <dbReference type="ARBA" id="ARBA00012729"/>
    </source>
</evidence>
<dbReference type="SUPFAM" id="SSF54556">
    <property type="entry name" value="Chitinase insertion domain"/>
    <property type="match status" value="1"/>
</dbReference>
<keyword evidence="13" id="KW-1015">Disulfide bond</keyword>
<gene>
    <name evidence="17" type="ORF">PENPOL_c007G06031</name>
</gene>
<dbReference type="SUPFAM" id="SSF51445">
    <property type="entry name" value="(Trans)glycosidases"/>
    <property type="match status" value="1"/>
</dbReference>
<keyword evidence="11 14" id="KW-0326">Glycosidase</keyword>
<dbReference type="OrthoDB" id="73875at2759"/>
<evidence type="ECO:0000256" key="7">
    <source>
        <dbReference type="ARBA" id="ARBA00023024"/>
    </source>
</evidence>
<dbReference type="PROSITE" id="PS51910">
    <property type="entry name" value="GH18_2"/>
    <property type="match status" value="1"/>
</dbReference>
<protein>
    <recommendedName>
        <fullName evidence="3">chitinase</fullName>
        <ecNumber evidence="3">3.2.1.14</ecNumber>
    </recommendedName>
</protein>
<accession>A0A1V6NIH2</accession>
<dbReference type="InterPro" id="IPR036861">
    <property type="entry name" value="Endochitinase-like_sf"/>
</dbReference>
<feature type="domain" description="GH18" evidence="16">
    <location>
        <begin position="132"/>
        <end position="493"/>
    </location>
</feature>
<feature type="disulfide bond" evidence="13">
    <location>
        <begin position="86"/>
        <end position="98"/>
    </location>
</feature>
<evidence type="ECO:0000256" key="6">
    <source>
        <dbReference type="ARBA" id="ARBA00022801"/>
    </source>
</evidence>
<evidence type="ECO:0000256" key="10">
    <source>
        <dbReference type="ARBA" id="ARBA00023277"/>
    </source>
</evidence>
<evidence type="ECO:0000256" key="12">
    <source>
        <dbReference type="ARBA" id="ARBA00023326"/>
    </source>
</evidence>
<evidence type="ECO:0000313" key="17">
    <source>
        <dbReference type="EMBL" id="OQD64528.1"/>
    </source>
</evidence>
<comment type="catalytic activity">
    <reaction evidence="1">
        <text>Random endo-hydrolysis of N-acetyl-beta-D-glucosaminide (1-&gt;4)-beta-linkages in chitin and chitodextrins.</text>
        <dbReference type="EC" id="3.2.1.14"/>
    </reaction>
</comment>
<dbReference type="Pfam" id="PF00704">
    <property type="entry name" value="Glyco_hydro_18"/>
    <property type="match status" value="1"/>
</dbReference>
<dbReference type="InterPro" id="IPR001579">
    <property type="entry name" value="Glyco_hydro_18_chit_AS"/>
</dbReference>
<keyword evidence="8" id="KW-0843">Virulence</keyword>
<dbReference type="InterPro" id="IPR018371">
    <property type="entry name" value="Chitin-binding_1_CS"/>
</dbReference>
<dbReference type="GO" id="GO:0008061">
    <property type="term" value="F:chitin binding"/>
    <property type="evidence" value="ECO:0007669"/>
    <property type="project" value="UniProtKB-UniRule"/>
</dbReference>
<dbReference type="InterPro" id="IPR029070">
    <property type="entry name" value="Chitinase_insertion_sf"/>
</dbReference>
<keyword evidence="5" id="KW-0732">Signal</keyword>
<dbReference type="EC" id="3.2.1.14" evidence="3"/>
<feature type="disulfide bond" evidence="13">
    <location>
        <begin position="111"/>
        <end position="115"/>
    </location>
</feature>
<dbReference type="PROSITE" id="PS01095">
    <property type="entry name" value="GH18_1"/>
    <property type="match status" value="1"/>
</dbReference>
<dbReference type="Gene3D" id="3.20.20.80">
    <property type="entry name" value="Glycosidases"/>
    <property type="match status" value="1"/>
</dbReference>
<evidence type="ECO:0000256" key="4">
    <source>
        <dbReference type="ARBA" id="ARBA00022669"/>
    </source>
</evidence>
<evidence type="ECO:0000256" key="14">
    <source>
        <dbReference type="RuleBase" id="RU000489"/>
    </source>
</evidence>
<evidence type="ECO:0000256" key="13">
    <source>
        <dbReference type="PROSITE-ProRule" id="PRU00261"/>
    </source>
</evidence>
<evidence type="ECO:0000313" key="18">
    <source>
        <dbReference type="Proteomes" id="UP000191408"/>
    </source>
</evidence>
<dbReference type="SUPFAM" id="SSF57016">
    <property type="entry name" value="Plant lectins/antimicrobial peptides"/>
    <property type="match status" value="1"/>
</dbReference>
<feature type="disulfide bond" evidence="13">
    <location>
        <begin position="91"/>
        <end position="105"/>
    </location>
</feature>
<proteinExistence type="inferred from homology"/>
<dbReference type="PANTHER" id="PTHR11177">
    <property type="entry name" value="CHITINASE"/>
    <property type="match status" value="1"/>
</dbReference>
<evidence type="ECO:0000259" key="16">
    <source>
        <dbReference type="PROSITE" id="PS51910"/>
    </source>
</evidence>
<keyword evidence="6 14" id="KW-0378">Hydrolase</keyword>
<keyword evidence="12" id="KW-0624">Polysaccharide degradation</keyword>
<evidence type="ECO:0000256" key="8">
    <source>
        <dbReference type="ARBA" id="ARBA00023026"/>
    </source>
</evidence>
<dbReference type="FunFam" id="3.10.50.10:FF:000003">
    <property type="entry name" value="Class V chitinase CHIT5b"/>
    <property type="match status" value="1"/>
</dbReference>
<organism evidence="17 18">
    <name type="scientific">Penicillium polonicum</name>
    <dbReference type="NCBI Taxonomy" id="60169"/>
    <lineage>
        <taxon>Eukaryota</taxon>
        <taxon>Fungi</taxon>
        <taxon>Dikarya</taxon>
        <taxon>Ascomycota</taxon>
        <taxon>Pezizomycotina</taxon>
        <taxon>Eurotiomycetes</taxon>
        <taxon>Eurotiomycetidae</taxon>
        <taxon>Eurotiales</taxon>
        <taxon>Aspergillaceae</taxon>
        <taxon>Penicillium</taxon>
    </lineage>
</organism>
<keyword evidence="4 13" id="KW-0147">Chitin-binding</keyword>
<dbReference type="SMART" id="SM00636">
    <property type="entry name" value="Glyco_18"/>
    <property type="match status" value="1"/>
</dbReference>
<sequence>MPVCLSSDYSDLVNYYTNLSHFVRRDGGSSCTKDKPCSNGACCGSFYGTNTGTCGYGETFCGTDCTSNCDAKATCGKDANPVGKTCPLNVCCSEFGFCGMTDQFCGVDSGCQSNCGHPDPPTGKADKSVLKNKVIGYYESWYALKDCHQFPPSAIPVEDLTHINFAFAYIDPNSYDVVPMGSDMPAELFTQTADVRTLKSGNGDLEVFVSIGGWTFSDNKTKTQPVFGDIASSPQKRQTFANNLVEFMQHYGFDGVDIDWEYPGASDRGGKEEDVENYVKLFETLRHTFDASEKGNYGLSFTIPSSYWYLRWFDLKGMMKYADWVNLMSYDLHGVWDRDDPIGSIVLAHTNLTEIKEAAELLWRSNVPPEKVVLGLGFYGRSFQLKDKKCSDAGCAFAGAANKGSCTGNAGTLAYFEIQNIIKDQKPKIIHDKEAAVNYIVFDDDQWVSFDNNETFKQKVDWADSVGLGGVMIWSIDQDDNDFSALTGLLGRSPGDFDSITEKSKVTDTGHWASMNGQKCVETDCAMVPTCAAGYQLAPFANPISFQDDCSGSKSRVICCPVDAMPESCTWRGGETSRSCHGQCHAGEVTLFHSRHATTNCYKPGFQAACCSAGTYSNLIDACYIGKTSDVTNGWGVNKQSCPSGYNKISEVFGLGPGDISWLPRGGRYYPICCPSSSAFQNCHWVGKGTCDDNECSDTDVEFMTDVFGMSNSQCANGLNNRKKVLCCNPPKNVSPFLLVALDKVFPTLPPKSDYPEFDLQLLGGDHKPTVNEPNQQTFGMVIIDGPPGTVDNLKRRGTSDLTVLDCENISEYGSSTVRLVCPENTSGEHCNIGEGAVKGTILHMPYGCGVGTYAVAHNIQRSENQELPSYIKRSFSGPSLVYDLELSYDFKRVKRNSGDIYIRIDYSNEFNYWKSIVQGDPAKAKRDGHKRFYSSSAEDWKTNFDAIRGLPGLSSLHDDHFRNTIVSSKADTCKDSSWVNVEVGGDVSEEMKFGYSFVGTISPTFNIEEAYGFFDSKLLFHGSIDVDIRGAIDVDSTLQSKQLFTGDITGYGFSHPGICDMGPSFNAKARLIGTGHSLDAKFTANVIAGNGQYTKSNLPLTLGGSDGDVTNDVSRNPFLGGLSVNPSATKSNKKRDIGTVLALQLTFESKMQISLNAFESTLLNLDSQSLHQIDSFMRIKDDGSVTWTNNRVTIGVVQTGDLPGWDGITGHQVGSNGQVNVLRQSGGDVPDANRDTPDIRDDALFDSGSFVACLGNTSSTSLVCLTPQELIKVDPTLAIDPETGNPYSDQYGTEYAKRDIADIFERFLGGRRPYSVQDANGGSFPLRQSLAYYYGHNGADLLAQNANAGHHAASDAYNCEDLTTTDNSDDPTLVYVSEHGLELQYLPRLLEFFQRGMNRDPDGTIYTSNMRVVPREILDDNSYFQTDYSVWDPTGVRTGIPNDRIWEAFGSGNNPQRNVNTEQTLNSYKARIFAGISPMADTTWNEHGYNRWNLPDSVDRVDEALSVVNQVAHVFDYWNDHISHIVTDSLGVIGDELAYFASRVNAVDPQQNLENLGRRHMEFAFYVVNARLERVESWVRRRLEGLRDVWTQAEQAGHPNAAHILNTINNIVEEIDNDPNAFMGHTESWDVPSP</sequence>
<dbReference type="SMART" id="SM00270">
    <property type="entry name" value="ChtBD1"/>
    <property type="match status" value="2"/>
</dbReference>
<dbReference type="GO" id="GO:0006032">
    <property type="term" value="P:chitin catabolic process"/>
    <property type="evidence" value="ECO:0007669"/>
    <property type="project" value="UniProtKB-KW"/>
</dbReference>
<evidence type="ECO:0000256" key="9">
    <source>
        <dbReference type="ARBA" id="ARBA00023180"/>
    </source>
</evidence>
<name>A0A1V6NIH2_PENPO</name>
<dbReference type="GO" id="GO:0008843">
    <property type="term" value="F:endochitinase activity"/>
    <property type="evidence" value="ECO:0007669"/>
    <property type="project" value="UniProtKB-EC"/>
</dbReference>
<evidence type="ECO:0000256" key="2">
    <source>
        <dbReference type="ARBA" id="ARBA00008682"/>
    </source>
</evidence>
<keyword evidence="7" id="KW-0146">Chitin degradation</keyword>
<dbReference type="STRING" id="60169.A0A1V6NIH2"/>
<dbReference type="Gene3D" id="3.30.60.10">
    <property type="entry name" value="Endochitinase-like"/>
    <property type="match status" value="1"/>
</dbReference>
<dbReference type="EMBL" id="MDYM01000007">
    <property type="protein sequence ID" value="OQD64528.1"/>
    <property type="molecule type" value="Genomic_DNA"/>
</dbReference>
<dbReference type="InterPro" id="IPR001223">
    <property type="entry name" value="Glyco_hydro18_cat"/>
</dbReference>
<dbReference type="InterPro" id="IPR050314">
    <property type="entry name" value="Glycosyl_Hydrlase_18"/>
</dbReference>
<dbReference type="PANTHER" id="PTHR11177:SF397">
    <property type="entry name" value="CHITINASE"/>
    <property type="match status" value="1"/>
</dbReference>